<evidence type="ECO:0000256" key="5">
    <source>
        <dbReference type="ARBA" id="ARBA00007417"/>
    </source>
</evidence>
<dbReference type="PANTHER" id="PTHR38011">
    <property type="entry name" value="DIHYDROFOLATE REDUCTASE FAMILY PROTEIN (AFU_ORTHOLOGUE AFUA_8G06820)"/>
    <property type="match status" value="1"/>
</dbReference>
<dbReference type="InterPro" id="IPR004794">
    <property type="entry name" value="Eubact_RibD"/>
</dbReference>
<evidence type="ECO:0000313" key="15">
    <source>
        <dbReference type="Proteomes" id="UP000177092"/>
    </source>
</evidence>
<proteinExistence type="inferred from homology"/>
<feature type="binding site" evidence="12">
    <location>
        <position position="54"/>
    </location>
    <ligand>
        <name>Zn(2+)</name>
        <dbReference type="ChEBI" id="CHEBI:29105"/>
        <note>catalytic</note>
    </ligand>
</feature>
<evidence type="ECO:0000256" key="11">
    <source>
        <dbReference type="PIRSR" id="PIRSR006769-2"/>
    </source>
</evidence>
<dbReference type="UniPathway" id="UPA00275">
    <property type="reaction ID" value="UER00401"/>
</dbReference>
<evidence type="ECO:0000256" key="2">
    <source>
        <dbReference type="ARBA" id="ARBA00004882"/>
    </source>
</evidence>
<dbReference type="NCBIfam" id="TIGR00326">
    <property type="entry name" value="eubact_ribD"/>
    <property type="match status" value="1"/>
</dbReference>
<evidence type="ECO:0000256" key="4">
    <source>
        <dbReference type="ARBA" id="ARBA00005259"/>
    </source>
</evidence>
<feature type="binding site" evidence="11">
    <location>
        <position position="204"/>
    </location>
    <ligand>
        <name>NADP(+)</name>
        <dbReference type="ChEBI" id="CHEBI:58349"/>
    </ligand>
</feature>
<dbReference type="SUPFAM" id="SSF53927">
    <property type="entry name" value="Cytidine deaminase-like"/>
    <property type="match status" value="1"/>
</dbReference>
<dbReference type="SUPFAM" id="SSF53597">
    <property type="entry name" value="Dihydrofolate reductase-like"/>
    <property type="match status" value="1"/>
</dbReference>
<evidence type="ECO:0000256" key="10">
    <source>
        <dbReference type="PIRSR" id="PIRSR006769-1"/>
    </source>
</evidence>
<feature type="binding site" evidence="12">
    <location>
        <position position="79"/>
    </location>
    <ligand>
        <name>Zn(2+)</name>
        <dbReference type="ChEBI" id="CHEBI:29105"/>
        <note>catalytic</note>
    </ligand>
</feature>
<dbReference type="GO" id="GO:0050661">
    <property type="term" value="F:NADP binding"/>
    <property type="evidence" value="ECO:0007669"/>
    <property type="project" value="InterPro"/>
</dbReference>
<evidence type="ECO:0000256" key="1">
    <source>
        <dbReference type="ARBA" id="ARBA00002151"/>
    </source>
</evidence>
<dbReference type="Gene3D" id="3.40.140.10">
    <property type="entry name" value="Cytidine Deaminase, domain 2"/>
    <property type="match status" value="1"/>
</dbReference>
<evidence type="ECO:0000256" key="6">
    <source>
        <dbReference type="ARBA" id="ARBA00022857"/>
    </source>
</evidence>
<feature type="domain" description="CMP/dCMP-type deaminase" evidence="13">
    <location>
        <begin position="5"/>
        <end position="119"/>
    </location>
</feature>
<dbReference type="InterPro" id="IPR050765">
    <property type="entry name" value="Riboflavin_Biosynth_HTPR"/>
</dbReference>
<feature type="binding site" evidence="11">
    <location>
        <position position="176"/>
    </location>
    <ligand>
        <name>substrate</name>
    </ligand>
</feature>
<reference evidence="14 15" key="1">
    <citation type="journal article" date="2016" name="Nat. Commun.">
        <title>Thousands of microbial genomes shed light on interconnected biogeochemical processes in an aquifer system.</title>
        <authorList>
            <person name="Anantharaman K."/>
            <person name="Brown C.T."/>
            <person name="Hug L.A."/>
            <person name="Sharon I."/>
            <person name="Castelle C.J."/>
            <person name="Probst A.J."/>
            <person name="Thomas B.C."/>
            <person name="Singh A."/>
            <person name="Wilkins M.J."/>
            <person name="Karaoz U."/>
            <person name="Brodie E.L."/>
            <person name="Williams K.H."/>
            <person name="Hubbard S.S."/>
            <person name="Banfield J.F."/>
        </authorList>
    </citation>
    <scope>NUCLEOTIDE SEQUENCE [LARGE SCALE GENOMIC DNA]</scope>
</reference>
<comment type="caution">
    <text evidence="14">The sequence shown here is derived from an EMBL/GenBank/DDBJ whole genome shotgun (WGS) entry which is preliminary data.</text>
</comment>
<dbReference type="Proteomes" id="UP000177092">
    <property type="component" value="Unassembled WGS sequence"/>
</dbReference>
<evidence type="ECO:0000256" key="12">
    <source>
        <dbReference type="PIRSR" id="PIRSR006769-3"/>
    </source>
</evidence>
<evidence type="ECO:0000256" key="8">
    <source>
        <dbReference type="ARBA" id="ARBA00023268"/>
    </source>
</evidence>
<dbReference type="InterPro" id="IPR024072">
    <property type="entry name" value="DHFR-like_dom_sf"/>
</dbReference>
<dbReference type="EMBL" id="MFJN01000036">
    <property type="protein sequence ID" value="OGG20718.1"/>
    <property type="molecule type" value="Genomic_DNA"/>
</dbReference>
<keyword evidence="7 9" id="KW-0560">Oxidoreductase</keyword>
<sequence>MNTHLKDQSFMKIALKLAMKGMSWTNPHPLVGAVIVKEEKIIGQGYHQRFGDDHAEADALNNSIGDIHGATLYVTLEPCHLPYDLHGVRIPCCEYIRRSGIKKVHIAMLDSNPEVSGRGKALLEKVGIPTTIGCMADEALELNETYHHFMTKGEPFVAATFSASLDGKIATRTGDSKWITNAQARNYARNLRSQYQAILVGINTVLKDDPHLGIRMKGKKDPLRIILDSTLKIPLTSRVLRNTNLLIATTKKANKEKIKALMDKGITVLTFTGQKIPLSNLLEELKKWKIISVLVEGGGSVLGSFLDARLVDKVYTFQAPIIIGGGKAVSAIAGEGVTTINEALRLKNVTFRRFADNLLTIGYTN</sequence>
<dbReference type="Gene3D" id="3.40.430.10">
    <property type="entry name" value="Dihydrofolate Reductase, subunit A"/>
    <property type="match status" value="1"/>
</dbReference>
<feature type="binding site" evidence="11">
    <location>
        <position position="192"/>
    </location>
    <ligand>
        <name>substrate</name>
    </ligand>
</feature>
<evidence type="ECO:0000313" key="14">
    <source>
        <dbReference type="EMBL" id="OGG20718.1"/>
    </source>
</evidence>
<comment type="similarity">
    <text evidence="5 9">In the C-terminal section; belongs to the HTP reductase family.</text>
</comment>
<dbReference type="AlphaFoldDB" id="A0A1F6A7K1"/>
<comment type="function">
    <text evidence="1 9">Converts 2,5-diamino-6-(ribosylamino)-4(3h)-pyrimidinone 5'-phosphate into 5-amino-6-(ribosylamino)-2,4(1h,3h)-pyrimidinedione 5'-phosphate.</text>
</comment>
<name>A0A1F6A7K1_9BACT</name>
<feature type="binding site" evidence="12">
    <location>
        <position position="92"/>
    </location>
    <ligand>
        <name>Zn(2+)</name>
        <dbReference type="ChEBI" id="CHEBI:29105"/>
        <note>catalytic</note>
    </ligand>
</feature>
<gene>
    <name evidence="14" type="ORF">A3D03_05530</name>
</gene>
<evidence type="ECO:0000256" key="9">
    <source>
        <dbReference type="PIRNR" id="PIRNR006769"/>
    </source>
</evidence>
<accession>A0A1F6A7K1</accession>
<feature type="binding site" evidence="11">
    <location>
        <position position="178"/>
    </location>
    <ligand>
        <name>NADP(+)</name>
        <dbReference type="ChEBI" id="CHEBI:58349"/>
    </ligand>
</feature>
<evidence type="ECO:0000256" key="3">
    <source>
        <dbReference type="ARBA" id="ARBA00004910"/>
    </source>
</evidence>
<dbReference type="PIRSF" id="PIRSF006769">
    <property type="entry name" value="RibD"/>
    <property type="match status" value="1"/>
</dbReference>
<keyword evidence="9" id="KW-0378">Hydrolase</keyword>
<dbReference type="EC" id="1.1.1.193" evidence="9"/>
<keyword evidence="9" id="KW-0686">Riboflavin biosynthesis</keyword>
<dbReference type="GO" id="GO:0046872">
    <property type="term" value="F:metal ion binding"/>
    <property type="evidence" value="ECO:0007669"/>
    <property type="project" value="UniProtKB-KW"/>
</dbReference>
<dbReference type="EC" id="3.5.4.26" evidence="9"/>
<dbReference type="Pfam" id="PF01872">
    <property type="entry name" value="RibD_C"/>
    <property type="match status" value="1"/>
</dbReference>
<comment type="catalytic activity">
    <reaction evidence="9">
        <text>5-amino-6-(5-phospho-D-ribitylamino)uracil + NADP(+) = 5-amino-6-(5-phospho-D-ribosylamino)uracil + NADPH + H(+)</text>
        <dbReference type="Rhea" id="RHEA:17845"/>
        <dbReference type="ChEBI" id="CHEBI:15378"/>
        <dbReference type="ChEBI" id="CHEBI:57783"/>
        <dbReference type="ChEBI" id="CHEBI:58349"/>
        <dbReference type="ChEBI" id="CHEBI:58421"/>
        <dbReference type="ChEBI" id="CHEBI:58453"/>
        <dbReference type="EC" id="1.1.1.193"/>
    </reaction>
</comment>
<dbReference type="NCBIfam" id="TIGR00227">
    <property type="entry name" value="ribD_Cterm"/>
    <property type="match status" value="1"/>
</dbReference>
<feature type="binding site" evidence="11">
    <location>
        <position position="212"/>
    </location>
    <ligand>
        <name>substrate</name>
    </ligand>
</feature>
<dbReference type="InterPro" id="IPR002125">
    <property type="entry name" value="CMP_dCMP_dom"/>
</dbReference>
<dbReference type="GO" id="GO:0008703">
    <property type="term" value="F:5-amino-6-(5-phosphoribosylamino)uracil reductase activity"/>
    <property type="evidence" value="ECO:0007669"/>
    <property type="project" value="UniProtKB-EC"/>
</dbReference>
<dbReference type="PROSITE" id="PS51747">
    <property type="entry name" value="CYT_DCMP_DEAMINASES_2"/>
    <property type="match status" value="1"/>
</dbReference>
<keyword evidence="9 12" id="KW-0479">Metal-binding</keyword>
<dbReference type="STRING" id="1798384.A3D03_05530"/>
<dbReference type="PANTHER" id="PTHR38011:SF7">
    <property type="entry name" value="2,5-DIAMINO-6-RIBOSYLAMINO-4(3H)-PYRIMIDINONE 5'-PHOSPHATE REDUCTASE"/>
    <property type="match status" value="1"/>
</dbReference>
<feature type="binding site" evidence="11">
    <location>
        <position position="296"/>
    </location>
    <ligand>
        <name>substrate</name>
    </ligand>
</feature>
<keyword evidence="6 9" id="KW-0521">NADP</keyword>
<comment type="pathway">
    <text evidence="3 9">Cofactor biosynthesis; riboflavin biosynthesis; 5-amino-6-(D-ribitylamino)uracil from GTP: step 3/4.</text>
</comment>
<dbReference type="Pfam" id="PF00383">
    <property type="entry name" value="dCMP_cyt_deam_1"/>
    <property type="match status" value="1"/>
</dbReference>
<feature type="binding site" evidence="11">
    <location>
        <position position="229"/>
    </location>
    <ligand>
        <name>NADP(+)</name>
        <dbReference type="ChEBI" id="CHEBI:58349"/>
    </ligand>
</feature>
<evidence type="ECO:0000256" key="7">
    <source>
        <dbReference type="ARBA" id="ARBA00023002"/>
    </source>
</evidence>
<dbReference type="InterPro" id="IPR002734">
    <property type="entry name" value="RibDG_C"/>
</dbReference>
<protein>
    <recommendedName>
        <fullName evidence="9">Riboflavin biosynthesis protein RibD</fullName>
    </recommendedName>
    <domain>
        <recommendedName>
            <fullName evidence="9">Diaminohydroxyphosphoribosylaminopyrimidine deaminase</fullName>
            <shortName evidence="9">DRAP deaminase</shortName>
            <ecNumber evidence="9">3.5.4.26</ecNumber>
        </recommendedName>
        <alternativeName>
            <fullName evidence="9">Riboflavin-specific deaminase</fullName>
        </alternativeName>
    </domain>
    <domain>
        <recommendedName>
            <fullName evidence="9">5-amino-6-(5-phosphoribosylamino)uracil reductase</fullName>
            <ecNumber evidence="9">1.1.1.193</ecNumber>
        </recommendedName>
        <alternativeName>
            <fullName evidence="9">HTP reductase</fullName>
        </alternativeName>
    </domain>
</protein>
<dbReference type="CDD" id="cd01284">
    <property type="entry name" value="Riboflavin_deaminase-reductase"/>
    <property type="match status" value="1"/>
</dbReference>
<comment type="pathway">
    <text evidence="2 9">Cofactor biosynthesis; riboflavin biosynthesis; 5-amino-6-(D-ribitylamino)uracil from GTP: step 2/4.</text>
</comment>
<dbReference type="InterPro" id="IPR011549">
    <property type="entry name" value="RibD_C"/>
</dbReference>
<organism evidence="14 15">
    <name type="scientific">Candidatus Gottesmanbacteria bacterium RIFCSPHIGHO2_02_FULL_40_13</name>
    <dbReference type="NCBI Taxonomy" id="1798384"/>
    <lineage>
        <taxon>Bacteria</taxon>
        <taxon>Candidatus Gottesmaniibacteriota</taxon>
    </lineage>
</organism>
<keyword evidence="8" id="KW-0511">Multifunctional enzyme</keyword>
<comment type="cofactor">
    <cofactor evidence="9 12">
        <name>Zn(2+)</name>
        <dbReference type="ChEBI" id="CHEBI:29105"/>
    </cofactor>
    <text evidence="9 12">Binds 1 zinc ion.</text>
</comment>
<feature type="binding site" evidence="11">
    <location>
        <begin position="298"/>
        <end position="304"/>
    </location>
    <ligand>
        <name>NADP(+)</name>
        <dbReference type="ChEBI" id="CHEBI:58349"/>
    </ligand>
</feature>
<dbReference type="GO" id="GO:0009231">
    <property type="term" value="P:riboflavin biosynthetic process"/>
    <property type="evidence" value="ECO:0007669"/>
    <property type="project" value="UniProtKB-UniPathway"/>
</dbReference>
<comment type="catalytic activity">
    <reaction evidence="9">
        <text>2,5-diamino-6-hydroxy-4-(5-phosphoribosylamino)-pyrimidine + H2O + H(+) = 5-amino-6-(5-phospho-D-ribosylamino)uracil + NH4(+)</text>
        <dbReference type="Rhea" id="RHEA:21868"/>
        <dbReference type="ChEBI" id="CHEBI:15377"/>
        <dbReference type="ChEBI" id="CHEBI:15378"/>
        <dbReference type="ChEBI" id="CHEBI:28938"/>
        <dbReference type="ChEBI" id="CHEBI:58453"/>
        <dbReference type="ChEBI" id="CHEBI:58614"/>
        <dbReference type="EC" id="3.5.4.26"/>
    </reaction>
</comment>
<evidence type="ECO:0000259" key="13">
    <source>
        <dbReference type="PROSITE" id="PS51747"/>
    </source>
</evidence>
<dbReference type="InterPro" id="IPR016193">
    <property type="entry name" value="Cytidine_deaminase-like"/>
</dbReference>
<feature type="binding site" evidence="11">
    <location>
        <position position="215"/>
    </location>
    <ligand>
        <name>substrate</name>
    </ligand>
</feature>
<comment type="similarity">
    <text evidence="4 9">In the N-terminal section; belongs to the cytidine and deoxycytidylate deaminase family.</text>
</comment>
<feature type="binding site" evidence="11">
    <location>
        <position position="208"/>
    </location>
    <ligand>
        <name>NADP(+)</name>
        <dbReference type="ChEBI" id="CHEBI:58349"/>
    </ligand>
</feature>
<feature type="active site" description="Proton donor" evidence="10">
    <location>
        <position position="56"/>
    </location>
</feature>
<keyword evidence="9 12" id="KW-0862">Zinc</keyword>
<dbReference type="GO" id="GO:0008835">
    <property type="term" value="F:diaminohydroxyphosphoribosylaminopyrimidine deaminase activity"/>
    <property type="evidence" value="ECO:0007669"/>
    <property type="project" value="UniProtKB-EC"/>
</dbReference>